<dbReference type="GO" id="GO:0016787">
    <property type="term" value="F:hydrolase activity"/>
    <property type="evidence" value="ECO:0007669"/>
    <property type="project" value="InterPro"/>
</dbReference>
<keyword evidence="3" id="KW-1185">Reference proteome</keyword>
<dbReference type="PANTHER" id="PTHR23024">
    <property type="entry name" value="ARYLACETAMIDE DEACETYLASE"/>
    <property type="match status" value="1"/>
</dbReference>
<dbReference type="Proteomes" id="UP000631114">
    <property type="component" value="Unassembled WGS sequence"/>
</dbReference>
<organism evidence="2 3">
    <name type="scientific">Coptis chinensis</name>
    <dbReference type="NCBI Taxonomy" id="261450"/>
    <lineage>
        <taxon>Eukaryota</taxon>
        <taxon>Viridiplantae</taxon>
        <taxon>Streptophyta</taxon>
        <taxon>Embryophyta</taxon>
        <taxon>Tracheophyta</taxon>
        <taxon>Spermatophyta</taxon>
        <taxon>Magnoliopsida</taxon>
        <taxon>Ranunculales</taxon>
        <taxon>Ranunculaceae</taxon>
        <taxon>Coptidoideae</taxon>
        <taxon>Coptis</taxon>
    </lineage>
</organism>
<sequence length="137" mass="15652">MDLGPVKMAGLIINQPFFGGLEKTRLERRKPNDVMIPRSSMDLLWELALPVGSDQDHEYCNPFIKGSYHKNIGLLPRTLIRAFQGDPLMDRDIHFVKMLVKLGVQITGHFGEIGFHCADSFDATRNLTMIKYMKDFI</sequence>
<dbReference type="Pfam" id="PF07859">
    <property type="entry name" value="Abhydrolase_3"/>
    <property type="match status" value="1"/>
</dbReference>
<evidence type="ECO:0000259" key="1">
    <source>
        <dbReference type="Pfam" id="PF07859"/>
    </source>
</evidence>
<dbReference type="InterPro" id="IPR050466">
    <property type="entry name" value="Carboxylest/Gibb_receptor"/>
</dbReference>
<evidence type="ECO:0000313" key="3">
    <source>
        <dbReference type="Proteomes" id="UP000631114"/>
    </source>
</evidence>
<comment type="caution">
    <text evidence="2">The sequence shown here is derived from an EMBL/GenBank/DDBJ whole genome shotgun (WGS) entry which is preliminary data.</text>
</comment>
<dbReference type="InterPro" id="IPR013094">
    <property type="entry name" value="AB_hydrolase_3"/>
</dbReference>
<dbReference type="EMBL" id="JADFTS010000003">
    <property type="protein sequence ID" value="KAF9614864.1"/>
    <property type="molecule type" value="Genomic_DNA"/>
</dbReference>
<name>A0A835ICY2_9MAGN</name>
<dbReference type="InterPro" id="IPR029058">
    <property type="entry name" value="AB_hydrolase_fold"/>
</dbReference>
<proteinExistence type="predicted"/>
<evidence type="ECO:0000313" key="2">
    <source>
        <dbReference type="EMBL" id="KAF9614864.1"/>
    </source>
</evidence>
<dbReference type="AlphaFoldDB" id="A0A835ICY2"/>
<gene>
    <name evidence="2" type="ORF">IFM89_020961</name>
</gene>
<dbReference type="PANTHER" id="PTHR23024:SF113">
    <property type="entry name" value="CARBOXYLESTERASE 8-RELATED"/>
    <property type="match status" value="1"/>
</dbReference>
<dbReference type="OrthoDB" id="408631at2759"/>
<reference evidence="2 3" key="1">
    <citation type="submission" date="2020-10" db="EMBL/GenBank/DDBJ databases">
        <title>The Coptis chinensis genome and diversification of protoberbering-type alkaloids.</title>
        <authorList>
            <person name="Wang B."/>
            <person name="Shu S."/>
            <person name="Song C."/>
            <person name="Liu Y."/>
        </authorList>
    </citation>
    <scope>NUCLEOTIDE SEQUENCE [LARGE SCALE GENOMIC DNA]</scope>
    <source>
        <strain evidence="2">HL-2020</strain>
        <tissue evidence="2">Leaf</tissue>
    </source>
</reference>
<protein>
    <recommendedName>
        <fullName evidence="1">Alpha/beta hydrolase fold-3 domain-containing protein</fullName>
    </recommendedName>
</protein>
<dbReference type="Gene3D" id="3.40.50.1820">
    <property type="entry name" value="alpha/beta hydrolase"/>
    <property type="match status" value="1"/>
</dbReference>
<accession>A0A835ICY2</accession>
<feature type="domain" description="Alpha/beta hydrolase fold-3" evidence="1">
    <location>
        <begin position="7"/>
        <end position="117"/>
    </location>
</feature>
<dbReference type="SUPFAM" id="SSF53474">
    <property type="entry name" value="alpha/beta-Hydrolases"/>
    <property type="match status" value="1"/>
</dbReference>